<dbReference type="PANTHER" id="PTHR30302">
    <property type="entry name" value="HYDROGENASE 1 MATURATION PROTEASE"/>
    <property type="match status" value="1"/>
</dbReference>
<proteinExistence type="inferred from homology"/>
<dbReference type="NCBIfam" id="TIGR00072">
    <property type="entry name" value="hydrog_prot"/>
    <property type="match status" value="1"/>
</dbReference>
<dbReference type="AlphaFoldDB" id="A0A6P2C523"/>
<evidence type="ECO:0000313" key="5">
    <source>
        <dbReference type="EMBL" id="TVZ05476.1"/>
    </source>
</evidence>
<keyword evidence="2 5" id="KW-0645">Protease</keyword>
<evidence type="ECO:0000256" key="3">
    <source>
        <dbReference type="ARBA" id="ARBA00022750"/>
    </source>
</evidence>
<dbReference type="Gene3D" id="3.40.50.1450">
    <property type="entry name" value="HybD-like"/>
    <property type="match status" value="1"/>
</dbReference>
<keyword evidence="6" id="KW-1185">Reference proteome</keyword>
<sequence>MTGRTLVAGVGNVFQRDDAFGVEVIRLLADRPRPAGVEIADFGIRGVHLVYELLNGCDLLVLVDAARRGCEPGTVTVLEVEPGDTAPRAAVMDAHGLAPDEIFAMLASMGSRPGRSLVVACEPADVSAGMGLSDPVRNALPQAVRAVEEILDRIQQEEGARDG</sequence>
<evidence type="ECO:0000256" key="2">
    <source>
        <dbReference type="ARBA" id="ARBA00022670"/>
    </source>
</evidence>
<keyword evidence="3" id="KW-0064">Aspartyl protease</keyword>
<dbReference type="Pfam" id="PF01750">
    <property type="entry name" value="HycI"/>
    <property type="match status" value="1"/>
</dbReference>
<dbReference type="InterPro" id="IPR023430">
    <property type="entry name" value="Pept_HybD-like_dom_sf"/>
</dbReference>
<evidence type="ECO:0000256" key="1">
    <source>
        <dbReference type="ARBA" id="ARBA00006814"/>
    </source>
</evidence>
<organism evidence="5 6">
    <name type="scientific">Trebonia kvetii</name>
    <dbReference type="NCBI Taxonomy" id="2480626"/>
    <lineage>
        <taxon>Bacteria</taxon>
        <taxon>Bacillati</taxon>
        <taxon>Actinomycetota</taxon>
        <taxon>Actinomycetes</taxon>
        <taxon>Streptosporangiales</taxon>
        <taxon>Treboniaceae</taxon>
        <taxon>Trebonia</taxon>
    </lineage>
</organism>
<dbReference type="GO" id="GO:0004190">
    <property type="term" value="F:aspartic-type endopeptidase activity"/>
    <property type="evidence" value="ECO:0007669"/>
    <property type="project" value="UniProtKB-KW"/>
</dbReference>
<dbReference type="RefSeq" id="WP_145853177.1">
    <property type="nucleotide sequence ID" value="NZ_RPFW01000002.1"/>
</dbReference>
<dbReference type="GO" id="GO:0016485">
    <property type="term" value="P:protein processing"/>
    <property type="evidence" value="ECO:0007669"/>
    <property type="project" value="TreeGrafter"/>
</dbReference>
<evidence type="ECO:0000313" key="6">
    <source>
        <dbReference type="Proteomes" id="UP000460272"/>
    </source>
</evidence>
<comment type="caution">
    <text evidence="5">The sequence shown here is derived from an EMBL/GenBank/DDBJ whole genome shotgun (WGS) entry which is preliminary data.</text>
</comment>
<dbReference type="InterPro" id="IPR000671">
    <property type="entry name" value="Peptidase_A31"/>
</dbReference>
<accession>A0A6P2C523</accession>
<dbReference type="EMBL" id="RPFW01000002">
    <property type="protein sequence ID" value="TVZ05476.1"/>
    <property type="molecule type" value="Genomic_DNA"/>
</dbReference>
<dbReference type="GO" id="GO:0008047">
    <property type="term" value="F:enzyme activator activity"/>
    <property type="evidence" value="ECO:0007669"/>
    <property type="project" value="InterPro"/>
</dbReference>
<comment type="similarity">
    <text evidence="1">Belongs to the peptidase A31 family.</text>
</comment>
<dbReference type="OrthoDB" id="3828930at2"/>
<dbReference type="SUPFAM" id="SSF53163">
    <property type="entry name" value="HybD-like"/>
    <property type="match status" value="1"/>
</dbReference>
<protein>
    <submittedName>
        <fullName evidence="5">Hydrogenase maturation protease</fullName>
    </submittedName>
</protein>
<gene>
    <name evidence="5" type="ORF">EAS64_13105</name>
</gene>
<evidence type="ECO:0000256" key="4">
    <source>
        <dbReference type="ARBA" id="ARBA00022801"/>
    </source>
</evidence>
<dbReference type="Proteomes" id="UP000460272">
    <property type="component" value="Unassembled WGS sequence"/>
</dbReference>
<name>A0A6P2C523_9ACTN</name>
<dbReference type="PRINTS" id="PR00446">
    <property type="entry name" value="HYDRGNUPTAKE"/>
</dbReference>
<keyword evidence="4" id="KW-0378">Hydrolase</keyword>
<reference evidence="5 6" key="1">
    <citation type="submission" date="2018-11" db="EMBL/GenBank/DDBJ databases">
        <title>Trebonia kvetii gen.nov., sp.nov., a novel acidophilic actinobacterium, and proposal of the new actinobacterial family Treboniaceae fam. nov.</title>
        <authorList>
            <person name="Rapoport D."/>
            <person name="Sagova-Mareckova M."/>
            <person name="Sedlacek I."/>
            <person name="Provaznik J."/>
            <person name="Kralova S."/>
            <person name="Pavlinic D."/>
            <person name="Benes V."/>
            <person name="Kopecky J."/>
        </authorList>
    </citation>
    <scope>NUCLEOTIDE SEQUENCE [LARGE SCALE GENOMIC DNA]</scope>
    <source>
        <strain evidence="5 6">15Tr583</strain>
    </source>
</reference>
<dbReference type="PANTHER" id="PTHR30302:SF1">
    <property type="entry name" value="HYDROGENASE 2 MATURATION PROTEASE"/>
    <property type="match status" value="1"/>
</dbReference>